<evidence type="ECO:0000313" key="3">
    <source>
        <dbReference type="EMBL" id="APT58284.1"/>
    </source>
</evidence>
<dbReference type="RefSeq" id="WP_075799054.1">
    <property type="nucleotide sequence ID" value="NZ_CP015583.1"/>
</dbReference>
<dbReference type="InterPro" id="IPR039261">
    <property type="entry name" value="FNR_nucleotide-bd"/>
</dbReference>
<dbReference type="STRING" id="257708.RGI145_15350"/>
<dbReference type="CDD" id="cd06193">
    <property type="entry name" value="siderophore_interacting"/>
    <property type="match status" value="1"/>
</dbReference>
<dbReference type="InterPro" id="IPR039374">
    <property type="entry name" value="SIP_fam"/>
</dbReference>
<organism evidence="3 4">
    <name type="scientific">Roseomonas gilardii</name>
    <dbReference type="NCBI Taxonomy" id="257708"/>
    <lineage>
        <taxon>Bacteria</taxon>
        <taxon>Pseudomonadati</taxon>
        <taxon>Pseudomonadota</taxon>
        <taxon>Alphaproteobacteria</taxon>
        <taxon>Acetobacterales</taxon>
        <taxon>Roseomonadaceae</taxon>
        <taxon>Roseomonas</taxon>
    </lineage>
</organism>
<dbReference type="Pfam" id="PF08021">
    <property type="entry name" value="FAD_binding_9"/>
    <property type="match status" value="1"/>
</dbReference>
<dbReference type="InterPro" id="IPR017927">
    <property type="entry name" value="FAD-bd_FR_type"/>
</dbReference>
<dbReference type="Gene3D" id="3.40.50.80">
    <property type="entry name" value="Nucleotide-binding domain of ferredoxin-NADP reductase (FNR) module"/>
    <property type="match status" value="1"/>
</dbReference>
<dbReference type="PROSITE" id="PS51384">
    <property type="entry name" value="FAD_FR"/>
    <property type="match status" value="1"/>
</dbReference>
<gene>
    <name evidence="3" type="ORF">RGI145_15350</name>
</gene>
<dbReference type="EMBL" id="CP015583">
    <property type="protein sequence ID" value="APT58284.1"/>
    <property type="molecule type" value="Genomic_DNA"/>
</dbReference>
<dbReference type="GO" id="GO:0016491">
    <property type="term" value="F:oxidoreductase activity"/>
    <property type="evidence" value="ECO:0007669"/>
    <property type="project" value="InterPro"/>
</dbReference>
<dbReference type="Gene3D" id="3.30.310.50">
    <property type="entry name" value="Alpha-D-phosphohexomutase, C-terminal domain"/>
    <property type="match status" value="1"/>
</dbReference>
<dbReference type="PANTHER" id="PTHR30157:SF0">
    <property type="entry name" value="NADPH-DEPENDENT FERRIC-CHELATE REDUCTASE"/>
    <property type="match status" value="1"/>
</dbReference>
<sequence>MPSAETRFRLSDPERRIAALCEVLAELDVEITGRPEGRRHALFHFGEAELEHGEGEVRFRAEAPDLSGLASVKLTLIGRLAQLVPAEPLDVVWNGDGTELSVPPNFRLMRVVSARWVTPHMRRLTLAGEALDRFASPDHIHVKLLIAPDGGDPAWPTLDASGRLVPVVDHRRPAVRTYTLRHVDPVRGEVEIDLVAHGDEGPGSRFALMARPGDEVGMMGPGGSGAHNGAADWILLVGDETALPAIARMAEGLPPDAKGVALIEVADAAEQQAIRHPPGLEIRWLHRGGAPAGTTRHLLEAALALPWPGPDIRVFAWAGCEYETFRALRKHWRESCGLRKEDHLALAYWRHGVREGEFKKH</sequence>
<accession>A0A1L7AHM7</accession>
<evidence type="ECO:0000256" key="1">
    <source>
        <dbReference type="ARBA" id="ARBA00035644"/>
    </source>
</evidence>
<dbReference type="Proteomes" id="UP000185494">
    <property type="component" value="Chromosome 1"/>
</dbReference>
<dbReference type="Gene3D" id="2.40.30.10">
    <property type="entry name" value="Translation factors"/>
    <property type="match status" value="1"/>
</dbReference>
<dbReference type="Pfam" id="PF04954">
    <property type="entry name" value="SIP"/>
    <property type="match status" value="1"/>
</dbReference>
<evidence type="ECO:0000313" key="4">
    <source>
        <dbReference type="Proteomes" id="UP000185494"/>
    </source>
</evidence>
<evidence type="ECO:0000259" key="2">
    <source>
        <dbReference type="PROSITE" id="PS51384"/>
    </source>
</evidence>
<dbReference type="InterPro" id="IPR007037">
    <property type="entry name" value="SIP_rossman_dom"/>
</dbReference>
<dbReference type="PANTHER" id="PTHR30157">
    <property type="entry name" value="FERRIC REDUCTASE, NADPH-DEPENDENT"/>
    <property type="match status" value="1"/>
</dbReference>
<reference evidence="3 4" key="1">
    <citation type="submission" date="2016-05" db="EMBL/GenBank/DDBJ databases">
        <title>Complete Genome and Methylome Analysis of Psychrotrophic Bacterial Isolates from Antarctic Lake Untersee.</title>
        <authorList>
            <person name="Fomenkov A."/>
            <person name="Akimov V.N."/>
            <person name="Vasilyeva L.V."/>
            <person name="Andersen D."/>
            <person name="Vincze T."/>
            <person name="Roberts R.J."/>
        </authorList>
    </citation>
    <scope>NUCLEOTIDE SEQUENCE [LARGE SCALE GENOMIC DNA]</scope>
    <source>
        <strain evidence="3 4">U14-5</strain>
    </source>
</reference>
<name>A0A1L7AHM7_9PROT</name>
<dbReference type="AlphaFoldDB" id="A0A1L7AHM7"/>
<proteinExistence type="inferred from homology"/>
<dbReference type="SUPFAM" id="SSF63380">
    <property type="entry name" value="Riboflavin synthase domain-like"/>
    <property type="match status" value="1"/>
</dbReference>
<dbReference type="InterPro" id="IPR017938">
    <property type="entry name" value="Riboflavin_synthase-like_b-brl"/>
</dbReference>
<feature type="domain" description="FAD-binding FR-type" evidence="2">
    <location>
        <begin position="104"/>
        <end position="228"/>
    </location>
</feature>
<comment type="similarity">
    <text evidence="1">Belongs to the SIP oxidoreductase family.</text>
</comment>
<protein>
    <recommendedName>
        <fullName evidence="2">FAD-binding FR-type domain-containing protein</fullName>
    </recommendedName>
</protein>
<dbReference type="KEGG" id="rgi:RGI145_15350"/>
<dbReference type="InterPro" id="IPR013113">
    <property type="entry name" value="SIP_FAD-bd"/>
</dbReference>